<gene>
    <name evidence="1" type="ORF">JYZ213_LOCUS30936</name>
</gene>
<protein>
    <submittedName>
        <fullName evidence="1">Uncharacterized protein</fullName>
    </submittedName>
</protein>
<comment type="caution">
    <text evidence="1">The sequence shown here is derived from an EMBL/GenBank/DDBJ whole genome shotgun (WGS) entry which is preliminary data.</text>
</comment>
<dbReference type="Proteomes" id="UP000663845">
    <property type="component" value="Unassembled WGS sequence"/>
</dbReference>
<organism evidence="1 2">
    <name type="scientific">Adineta steineri</name>
    <dbReference type="NCBI Taxonomy" id="433720"/>
    <lineage>
        <taxon>Eukaryota</taxon>
        <taxon>Metazoa</taxon>
        <taxon>Spiralia</taxon>
        <taxon>Gnathifera</taxon>
        <taxon>Rotifera</taxon>
        <taxon>Eurotatoria</taxon>
        <taxon>Bdelloidea</taxon>
        <taxon>Adinetida</taxon>
        <taxon>Adinetidae</taxon>
        <taxon>Adineta</taxon>
    </lineage>
</organism>
<dbReference type="Gene3D" id="3.90.550.50">
    <property type="match status" value="1"/>
</dbReference>
<evidence type="ECO:0000313" key="2">
    <source>
        <dbReference type="Proteomes" id="UP000663845"/>
    </source>
</evidence>
<dbReference type="AlphaFoldDB" id="A0A815BWF5"/>
<name>A0A815BWF5_9BILA</name>
<sequence length="401" mass="47588">MESMFDDEVTHRNNKHLVTFSGEYEEIPPMLTMNNSIQKYDLEEILFAVTTNTKRIQTTIHYLKFWTNLSNINCLIVFDEMDFVNHTNITEYLIYEGIPCAVQTSSVLRYEERYLELFYLAWNKETTVKKYSERKRVQWFAIADDDTIWFVYNLLRTLEHYNSSNTIYLGNISTKKFQITQHGDYFAYGGGGILFSRPLALLFVQHRQECKRFLKLYNGDEMIGKCVIEELKINLTKNKNFHQMDHIGDMTGLMESGLDGLVSLHHLFKLWQPFPDTNINKSNETIHRLNIAYTTFNKNFLKRYLRLNYNTNQSMLLTLGYSVSLFNRILSHTELSLIEKTWCCDEVVDRITRPEETNKTTWYFQRLINKQSTNPIKYEMIYKKKFNINDQYSSLKVTIIN</sequence>
<dbReference type="EMBL" id="CAJNOG010000507">
    <property type="protein sequence ID" value="CAF1275531.1"/>
    <property type="molecule type" value="Genomic_DNA"/>
</dbReference>
<reference evidence="1" key="1">
    <citation type="submission" date="2021-02" db="EMBL/GenBank/DDBJ databases">
        <authorList>
            <person name="Nowell W R."/>
        </authorList>
    </citation>
    <scope>NUCLEOTIDE SEQUENCE</scope>
</reference>
<proteinExistence type="predicted"/>
<dbReference type="PANTHER" id="PTHR10811">
    <property type="entry name" value="FRINGE-RELATED"/>
    <property type="match status" value="1"/>
</dbReference>
<dbReference type="InterPro" id="IPR006740">
    <property type="entry name" value="DUF604"/>
</dbReference>
<evidence type="ECO:0000313" key="1">
    <source>
        <dbReference type="EMBL" id="CAF1275531.1"/>
    </source>
</evidence>
<dbReference type="Pfam" id="PF04646">
    <property type="entry name" value="DUF604"/>
    <property type="match status" value="1"/>
</dbReference>
<accession>A0A815BWF5</accession>